<dbReference type="InterPro" id="IPR050586">
    <property type="entry name" value="CPA3_Na-H_Antiporter_D"/>
</dbReference>
<evidence type="ECO:0000313" key="11">
    <source>
        <dbReference type="EMBL" id="ARO14115.1"/>
    </source>
</evidence>
<name>A0A1W6NXZ4_9RHOB</name>
<evidence type="ECO:0000256" key="8">
    <source>
        <dbReference type="RuleBase" id="RU000320"/>
    </source>
</evidence>
<dbReference type="InterPro" id="IPR001750">
    <property type="entry name" value="ND/Mrp_TM"/>
</dbReference>
<feature type="transmembrane region" description="Helical" evidence="9">
    <location>
        <begin position="453"/>
        <end position="475"/>
    </location>
</feature>
<evidence type="ECO:0000256" key="4">
    <source>
        <dbReference type="ARBA" id="ARBA00022475"/>
    </source>
</evidence>
<keyword evidence="7 9" id="KW-0472">Membrane</keyword>
<dbReference type="PANTHER" id="PTHR42703">
    <property type="entry name" value="NADH DEHYDROGENASE"/>
    <property type="match status" value="1"/>
</dbReference>
<comment type="subcellular location">
    <subcellularLocation>
        <location evidence="2">Cell membrane</location>
        <topology evidence="2">Multi-pass membrane protein</topology>
    </subcellularLocation>
    <subcellularLocation>
        <location evidence="8">Membrane</location>
        <topology evidence="8">Multi-pass membrane protein</topology>
    </subcellularLocation>
</comment>
<dbReference type="NCBIfam" id="NF009309">
    <property type="entry name" value="PRK12666.1"/>
    <property type="match status" value="1"/>
</dbReference>
<keyword evidence="6 9" id="KW-1133">Transmembrane helix</keyword>
<evidence type="ECO:0000256" key="7">
    <source>
        <dbReference type="ARBA" id="ARBA00023136"/>
    </source>
</evidence>
<feature type="transmembrane region" description="Helical" evidence="9">
    <location>
        <begin position="281"/>
        <end position="303"/>
    </location>
</feature>
<feature type="transmembrane region" description="Helical" evidence="9">
    <location>
        <begin position="253"/>
        <end position="275"/>
    </location>
</feature>
<dbReference type="Proteomes" id="UP000242447">
    <property type="component" value="Chromosome"/>
</dbReference>
<feature type="transmembrane region" description="Helical" evidence="9">
    <location>
        <begin position="495"/>
        <end position="512"/>
    </location>
</feature>
<feature type="domain" description="NADH:quinone oxidoreductase/Mrp antiporter transmembrane" evidence="10">
    <location>
        <begin position="137"/>
        <end position="441"/>
    </location>
</feature>
<evidence type="ECO:0000313" key="12">
    <source>
        <dbReference type="Proteomes" id="UP000242447"/>
    </source>
</evidence>
<evidence type="ECO:0000256" key="6">
    <source>
        <dbReference type="ARBA" id="ARBA00022989"/>
    </source>
</evidence>
<gene>
    <name evidence="11" type="primary">phaD</name>
    <name evidence="11" type="ORF">BVG79_00763</name>
</gene>
<dbReference type="EMBL" id="CP019937">
    <property type="protein sequence ID" value="ARO14115.1"/>
    <property type="molecule type" value="Genomic_DNA"/>
</dbReference>
<feature type="transmembrane region" description="Helical" evidence="9">
    <location>
        <begin position="132"/>
        <end position="157"/>
    </location>
</feature>
<evidence type="ECO:0000256" key="5">
    <source>
        <dbReference type="ARBA" id="ARBA00022692"/>
    </source>
</evidence>
<feature type="transmembrane region" description="Helical" evidence="9">
    <location>
        <begin position="315"/>
        <end position="334"/>
    </location>
</feature>
<sequence>MAGASPEHLMIAPIVIPMVVGALMLLYDDRQRRAKMIMSLGSAVAMLIVAIELLSRAKGSELTGGNSIGFYLLGDWASPFGIVLVVDRLSAMMLLLTSIVAIPALIYASAGWQGQGQHFHSIFQFMIMGVNGAFLTGDLFNLFVFFEILLAASYGLMLHGSGQLRVRAGLHYIAINLIGALLFLIGVSLIYGVTGTLNMADLATRIVNISEADRPMLHAAAGVLGIAFLIKAGAWPLAFWLPPTYQAAPAPVGAMFAILTKVGIYVILRMTMLLFGESGGLSAGFGSEVLIAVGLLSLIYATAGVMTSQSLGRMAGYSVQVTSATLIAVIGFAIGGGGMAMLGGAMYYMIASTLATAALFLLDEVLQRRQGGIAAILALTADAYGVETPEDDTEAGEVGITIPGVLTVLAISFFAVAIVLSGMPPLPGFIGKFAMLSSGLNPSGLGRGEPAPIMWLFVFLVVLSGFATMIALVRIGMQTFWGDDEPMAKVRLQEVIPIVGLVVLLVLMAVRAHPLMRYTEITARALARPTIYIDGVITAPRVEDKQVPAAAAPMPEGENGA</sequence>
<feature type="transmembrane region" description="Helical" evidence="9">
    <location>
        <begin position="93"/>
        <end position="112"/>
    </location>
</feature>
<reference evidence="11 12" key="1">
    <citation type="submission" date="2017-02" db="EMBL/GenBank/DDBJ databases">
        <title>Ketogulonicigenium robustum SPU B003 Genome sequencing and assembly.</title>
        <authorList>
            <person name="Li Y."/>
            <person name="Liu L."/>
            <person name="Wang C."/>
            <person name="Zhang M."/>
            <person name="Zhang T."/>
            <person name="Zhang Y."/>
        </authorList>
    </citation>
    <scope>NUCLEOTIDE SEQUENCE [LARGE SCALE GENOMIC DNA]</scope>
    <source>
        <strain evidence="11 12">SPU_B003</strain>
    </source>
</reference>
<keyword evidence="11" id="KW-0830">Ubiquinone</keyword>
<dbReference type="STRING" id="92947.BVG79_00763"/>
<evidence type="ECO:0000256" key="9">
    <source>
        <dbReference type="SAM" id="Phobius"/>
    </source>
</evidence>
<dbReference type="GO" id="GO:0005886">
    <property type="term" value="C:plasma membrane"/>
    <property type="evidence" value="ECO:0007669"/>
    <property type="project" value="UniProtKB-SubCell"/>
</dbReference>
<feature type="transmembrane region" description="Helical" evidence="9">
    <location>
        <begin position="398"/>
        <end position="420"/>
    </location>
</feature>
<evidence type="ECO:0000256" key="1">
    <source>
        <dbReference type="ARBA" id="ARBA00002378"/>
    </source>
</evidence>
<feature type="transmembrane region" description="Helical" evidence="9">
    <location>
        <begin position="6"/>
        <end position="27"/>
    </location>
</feature>
<feature type="transmembrane region" description="Helical" evidence="9">
    <location>
        <begin position="340"/>
        <end position="362"/>
    </location>
</feature>
<comment type="function">
    <text evidence="1">NDH-1 shuttles electrons from NADH, via FMN and iron-sulfur (Fe-S) centers, to quinones in the respiratory chain. The immediate electron acceptor for the enzyme in this species is believed to be ubiquinone. Couples the redox reaction to proton translocation (for every two electrons transferred, four hydrogen ions are translocated across the cytoplasmic membrane), and thus conserves the redox energy in a proton gradient.</text>
</comment>
<feature type="transmembrane region" description="Helical" evidence="9">
    <location>
        <begin position="36"/>
        <end position="56"/>
    </location>
</feature>
<proteinExistence type="inferred from homology"/>
<evidence type="ECO:0000256" key="2">
    <source>
        <dbReference type="ARBA" id="ARBA00004651"/>
    </source>
</evidence>
<protein>
    <submittedName>
        <fullName evidence="11">NADH/Ubiquinone/plastoquinone (Complex I)</fullName>
    </submittedName>
</protein>
<dbReference type="AlphaFoldDB" id="A0A1W6NXZ4"/>
<evidence type="ECO:0000256" key="3">
    <source>
        <dbReference type="ARBA" id="ARBA00005346"/>
    </source>
</evidence>
<keyword evidence="4" id="KW-1003">Cell membrane</keyword>
<dbReference type="OrthoDB" id="9768329at2"/>
<dbReference type="KEGG" id="kro:BVG79_00763"/>
<organism evidence="11 12">
    <name type="scientific">Ketogulonicigenium robustum</name>
    <dbReference type="NCBI Taxonomy" id="92947"/>
    <lineage>
        <taxon>Bacteria</taxon>
        <taxon>Pseudomonadati</taxon>
        <taxon>Pseudomonadota</taxon>
        <taxon>Alphaproteobacteria</taxon>
        <taxon>Rhodobacterales</taxon>
        <taxon>Roseobacteraceae</taxon>
        <taxon>Ketogulonicigenium</taxon>
    </lineage>
</organism>
<accession>A0A1W6NXZ4</accession>
<feature type="transmembrane region" description="Helical" evidence="9">
    <location>
        <begin position="169"/>
        <end position="191"/>
    </location>
</feature>
<comment type="similarity">
    <text evidence="3">Belongs to the CPA3 antiporters (TC 2.A.63) subunit D family.</text>
</comment>
<dbReference type="Pfam" id="PF00361">
    <property type="entry name" value="Proton_antipo_M"/>
    <property type="match status" value="1"/>
</dbReference>
<keyword evidence="5 8" id="KW-0812">Transmembrane</keyword>
<dbReference type="RefSeq" id="WP_085785719.1">
    <property type="nucleotide sequence ID" value="NZ_CP019937.1"/>
</dbReference>
<feature type="transmembrane region" description="Helical" evidence="9">
    <location>
        <begin position="219"/>
        <end position="241"/>
    </location>
</feature>
<feature type="transmembrane region" description="Helical" evidence="9">
    <location>
        <begin position="68"/>
        <end position="86"/>
    </location>
</feature>
<keyword evidence="12" id="KW-1185">Reference proteome</keyword>
<dbReference type="PANTHER" id="PTHR42703:SF1">
    <property type="entry name" value="NA(+)_H(+) ANTIPORTER SUBUNIT D1"/>
    <property type="match status" value="1"/>
</dbReference>
<evidence type="ECO:0000259" key="10">
    <source>
        <dbReference type="Pfam" id="PF00361"/>
    </source>
</evidence>